<proteinExistence type="predicted"/>
<feature type="chain" id="PRO_5012013755" description="DUF1553 domain-containing protein" evidence="1">
    <location>
        <begin position="34"/>
        <end position="529"/>
    </location>
</feature>
<dbReference type="AlphaFoldDB" id="A0A225DTP2"/>
<dbReference type="Pfam" id="PF07583">
    <property type="entry name" value="PSCyt2"/>
    <property type="match status" value="1"/>
</dbReference>
<keyword evidence="5" id="KW-1185">Reference proteome</keyword>
<feature type="domain" description="DUF1553" evidence="3">
    <location>
        <begin position="289"/>
        <end position="409"/>
    </location>
</feature>
<comment type="caution">
    <text evidence="4">The sequence shown here is derived from an EMBL/GenBank/DDBJ whole genome shotgun (WGS) entry which is preliminary data.</text>
</comment>
<name>A0A225DTP2_9BACT</name>
<evidence type="ECO:0000259" key="2">
    <source>
        <dbReference type="Pfam" id="PF07583"/>
    </source>
</evidence>
<reference evidence="5" key="1">
    <citation type="submission" date="2017-06" db="EMBL/GenBank/DDBJ databases">
        <title>Genome analysis of Fimbriiglobus ruber SP5, the first member of the order Planctomycetales with confirmed chitinolytic capability.</title>
        <authorList>
            <person name="Ravin N.V."/>
            <person name="Rakitin A.L."/>
            <person name="Ivanova A.A."/>
            <person name="Beletsky A.V."/>
            <person name="Kulichevskaya I.S."/>
            <person name="Mardanov A.V."/>
            <person name="Dedysh S.N."/>
        </authorList>
    </citation>
    <scope>NUCLEOTIDE SEQUENCE [LARGE SCALE GENOMIC DNA]</scope>
    <source>
        <strain evidence="5">SP5</strain>
    </source>
</reference>
<evidence type="ECO:0000313" key="4">
    <source>
        <dbReference type="EMBL" id="OWK40549.1"/>
    </source>
</evidence>
<evidence type="ECO:0000259" key="3">
    <source>
        <dbReference type="Pfam" id="PF07587"/>
    </source>
</evidence>
<keyword evidence="1" id="KW-0732">Signal</keyword>
<dbReference type="PANTHER" id="PTHR35889:SF3">
    <property type="entry name" value="F-BOX DOMAIN-CONTAINING PROTEIN"/>
    <property type="match status" value="1"/>
</dbReference>
<dbReference type="Proteomes" id="UP000214646">
    <property type="component" value="Unassembled WGS sequence"/>
</dbReference>
<dbReference type="PANTHER" id="PTHR35889">
    <property type="entry name" value="CYCLOINULO-OLIGOSACCHARIDE FRUCTANOTRANSFERASE-RELATED"/>
    <property type="match status" value="1"/>
</dbReference>
<feature type="domain" description="DUF1549" evidence="2">
    <location>
        <begin position="45"/>
        <end position="242"/>
    </location>
</feature>
<evidence type="ECO:0008006" key="6">
    <source>
        <dbReference type="Google" id="ProtNLM"/>
    </source>
</evidence>
<dbReference type="EMBL" id="NIDE01000008">
    <property type="protein sequence ID" value="OWK40549.1"/>
    <property type="molecule type" value="Genomic_DNA"/>
</dbReference>
<evidence type="ECO:0000256" key="1">
    <source>
        <dbReference type="SAM" id="SignalP"/>
    </source>
</evidence>
<feature type="signal peptide" evidence="1">
    <location>
        <begin position="1"/>
        <end position="33"/>
    </location>
</feature>
<sequence length="529" mass="57815">MLRRCGGESVLSKLLTTAALTAVCFGLCVPAAAAPPDPQALADRIDAHLDARLTAAKVTPAPPASDTEFLRRACLDITGRVPKPRDVYDFLGDSDPAKRAKLIDELLEMPRYASHSAAVWRAALAPETTAVPEARVFQTGFEAWLRIKFRANTRYNALVRELLTVPLSADAGSPTPALRRPEDPNPLAFYAVKEAKPENLAAATARVFLGVQIECAQCHDHPFARWTRDQFWNQAAFFAGVERHGDGLFAPMSETISVRVITPMGGKKPVPAWLLDDREPSRSPDVSLRAALAGWVTAKDNPFFARAAVNRVWGQFFGRGIVDPVDDFHDDNKPSHPELLDELAKAFADSGFDFKYLIRAIGRTKAYQRTSARTESAQDDPRLFARMSLKGLTGEQLFDSLVLATGFREGGGRGAPREQFLTRFALSGKPAEPETSIPQALALMNGKFVNDATTVGASPTLTAVCELPGLTTGGRITALYVAVLSREPMPKELNRLVRYVDGAGKDHLAERLGDVFWVLLNSAEFRLNH</sequence>
<protein>
    <recommendedName>
        <fullName evidence="6">DUF1553 domain-containing protein</fullName>
    </recommendedName>
</protein>
<organism evidence="4 5">
    <name type="scientific">Fimbriiglobus ruber</name>
    <dbReference type="NCBI Taxonomy" id="1908690"/>
    <lineage>
        <taxon>Bacteria</taxon>
        <taxon>Pseudomonadati</taxon>
        <taxon>Planctomycetota</taxon>
        <taxon>Planctomycetia</taxon>
        <taxon>Gemmatales</taxon>
        <taxon>Gemmataceae</taxon>
        <taxon>Fimbriiglobus</taxon>
    </lineage>
</organism>
<gene>
    <name evidence="4" type="ORF">FRUB_05468</name>
</gene>
<evidence type="ECO:0000313" key="5">
    <source>
        <dbReference type="Proteomes" id="UP000214646"/>
    </source>
</evidence>
<dbReference type="InterPro" id="IPR011444">
    <property type="entry name" value="DUF1549"/>
</dbReference>
<dbReference type="InterPro" id="IPR022655">
    <property type="entry name" value="DUF1553"/>
</dbReference>
<dbReference type="Pfam" id="PF07587">
    <property type="entry name" value="PSD1"/>
    <property type="match status" value="1"/>
</dbReference>
<accession>A0A225DTP2</accession>